<feature type="compositionally biased region" description="Basic and acidic residues" evidence="2">
    <location>
        <begin position="489"/>
        <end position="507"/>
    </location>
</feature>
<dbReference type="OrthoDB" id="10543481at2759"/>
<evidence type="ECO:0000256" key="1">
    <source>
        <dbReference type="SAM" id="Coils"/>
    </source>
</evidence>
<feature type="region of interest" description="Disordered" evidence="2">
    <location>
        <begin position="489"/>
        <end position="527"/>
    </location>
</feature>
<sequence>MAPFSPSKKKKSAKAAAGVADAPAGPAVVPWSQMKTDLLRGTVRLTEQLDVLDTTAVAWPGVNDAVLYIRDKIEVAFARADANEATIAPLKSRVARLEDDLRQARGDVAEMRGLRLDDEAEIKGLREDLEERTRGFEIECEEKEERIKERDELATQLEFLEAELDGVRAAEAELRAEVKAKTEELKDLTASRDDSDDEVRRLKDMSNTQAIEAAKMRVQLEDLRGNYAKVSADAMKFRLQAETLEGNNGRLQAKTTAAIDEAEKLRKWHDWAKASEVVSLQGELDVVKQERDMLQRDLQSRLAESRRLTTQNEEWAKDVKALRSDVFAREGKLGRCEAELAALNRSLKQSETELMVAKEQSERRAEDTAKAALDAVKLRAKFEEEKLRQQATLLSIRSGHQKEMHEAKDTHAMEMMAARKDAQAAWTLARELEAKVLVQSGMLSKNQKDHVRAMRIGQRITDHKAEELERAKAEMDAIKKGSAKYEKMFRPAQDRDLPERWKNERLESMMAQTRSEVGMPGAPKTPG</sequence>
<proteinExistence type="predicted"/>
<organism evidence="4">
    <name type="scientific">Micromonas pusilla (strain CCMP1545)</name>
    <name type="common">Picoplanktonic green alga</name>
    <dbReference type="NCBI Taxonomy" id="564608"/>
    <lineage>
        <taxon>Eukaryota</taxon>
        <taxon>Viridiplantae</taxon>
        <taxon>Chlorophyta</taxon>
        <taxon>Mamiellophyceae</taxon>
        <taxon>Mamiellales</taxon>
        <taxon>Mamiellaceae</taxon>
        <taxon>Micromonas</taxon>
    </lineage>
</organism>
<dbReference type="KEGG" id="mpp:MICPUCDRAFT_50876"/>
<evidence type="ECO:0000313" key="3">
    <source>
        <dbReference type="EMBL" id="EEH61054.1"/>
    </source>
</evidence>
<gene>
    <name evidence="3" type="ORF">MICPUCDRAFT_50876</name>
</gene>
<dbReference type="AlphaFoldDB" id="C1MJB2"/>
<keyword evidence="4" id="KW-1185">Reference proteome</keyword>
<evidence type="ECO:0000256" key="2">
    <source>
        <dbReference type="SAM" id="MobiDB-lite"/>
    </source>
</evidence>
<dbReference type="GeneID" id="9680244"/>
<keyword evidence="1" id="KW-0175">Coiled coil</keyword>
<name>C1MJB2_MICPC</name>
<dbReference type="EMBL" id="GG663735">
    <property type="protein sequence ID" value="EEH61054.1"/>
    <property type="molecule type" value="Genomic_DNA"/>
</dbReference>
<evidence type="ECO:0000313" key="4">
    <source>
        <dbReference type="Proteomes" id="UP000001876"/>
    </source>
</evidence>
<feature type="coiled-coil region" evidence="1">
    <location>
        <begin position="333"/>
        <end position="360"/>
    </location>
</feature>
<dbReference type="RefSeq" id="XP_003055802.1">
    <property type="nucleotide sequence ID" value="XM_003055756.1"/>
</dbReference>
<feature type="coiled-coil region" evidence="1">
    <location>
        <begin position="94"/>
        <end position="205"/>
    </location>
</feature>
<dbReference type="OMA" id="RDEANEQ"/>
<protein>
    <submittedName>
        <fullName evidence="3">Predicted protein</fullName>
    </submittedName>
</protein>
<accession>C1MJB2</accession>
<dbReference type="STRING" id="564608.C1MJB2"/>
<dbReference type="Proteomes" id="UP000001876">
    <property type="component" value="Unassembled WGS sequence"/>
</dbReference>
<reference evidence="3 4" key="1">
    <citation type="journal article" date="2009" name="Science">
        <title>Green evolution and dynamic adaptations revealed by genomes of the marine picoeukaryotes Micromonas.</title>
        <authorList>
            <person name="Worden A.Z."/>
            <person name="Lee J.H."/>
            <person name="Mock T."/>
            <person name="Rouze P."/>
            <person name="Simmons M.P."/>
            <person name="Aerts A.L."/>
            <person name="Allen A.E."/>
            <person name="Cuvelier M.L."/>
            <person name="Derelle E."/>
            <person name="Everett M.V."/>
            <person name="Foulon E."/>
            <person name="Grimwood J."/>
            <person name="Gundlach H."/>
            <person name="Henrissat B."/>
            <person name="Napoli C."/>
            <person name="McDonald S.M."/>
            <person name="Parker M.S."/>
            <person name="Rombauts S."/>
            <person name="Salamov A."/>
            <person name="Von Dassow P."/>
            <person name="Badger J.H."/>
            <person name="Coutinho P.M."/>
            <person name="Demir E."/>
            <person name="Dubchak I."/>
            <person name="Gentemann C."/>
            <person name="Eikrem W."/>
            <person name="Gready J.E."/>
            <person name="John U."/>
            <person name="Lanier W."/>
            <person name="Lindquist E.A."/>
            <person name="Lucas S."/>
            <person name="Mayer K.F."/>
            <person name="Moreau H."/>
            <person name="Not F."/>
            <person name="Otillar R."/>
            <person name="Panaud O."/>
            <person name="Pangilinan J."/>
            <person name="Paulsen I."/>
            <person name="Piegu B."/>
            <person name="Poliakov A."/>
            <person name="Robbens S."/>
            <person name="Schmutz J."/>
            <person name="Toulza E."/>
            <person name="Wyss T."/>
            <person name="Zelensky A."/>
            <person name="Zhou K."/>
            <person name="Armbrust E.V."/>
            <person name="Bhattacharya D."/>
            <person name="Goodenough U.W."/>
            <person name="Van de Peer Y."/>
            <person name="Grigoriev I.V."/>
        </authorList>
    </citation>
    <scope>NUCLEOTIDE SEQUENCE [LARGE SCALE GENOMIC DNA]</scope>
    <source>
        <strain evidence="3 4">CCMP1545</strain>
    </source>
</reference>